<keyword evidence="3" id="KW-0969">Cilium</keyword>
<dbReference type="RefSeq" id="WP_103237662.1">
    <property type="nucleotide sequence ID" value="NZ_JANJZD010000016.1"/>
</dbReference>
<name>A0A2K4ZAS5_9FIRM</name>
<feature type="domain" description="Flagellin N-terminal" evidence="2">
    <location>
        <begin position="3"/>
        <end position="141"/>
    </location>
</feature>
<keyword evidence="4" id="KW-1185">Reference proteome</keyword>
<reference evidence="3 4" key="1">
    <citation type="submission" date="2018-01" db="EMBL/GenBank/DDBJ databases">
        <authorList>
            <person name="Gaut B.S."/>
            <person name="Morton B.R."/>
            <person name="Clegg M.T."/>
            <person name="Duvall M.R."/>
        </authorList>
    </citation>
    <scope>NUCLEOTIDE SEQUENCE [LARGE SCALE GENOMIC DNA]</scope>
    <source>
        <strain evidence="3">GP69</strain>
    </source>
</reference>
<dbReference type="GO" id="GO:0005198">
    <property type="term" value="F:structural molecule activity"/>
    <property type="evidence" value="ECO:0007669"/>
    <property type="project" value="InterPro"/>
</dbReference>
<evidence type="ECO:0000259" key="2">
    <source>
        <dbReference type="Pfam" id="PF00669"/>
    </source>
</evidence>
<dbReference type="Pfam" id="PF00669">
    <property type="entry name" value="Flagellin_N"/>
    <property type="match status" value="1"/>
</dbReference>
<gene>
    <name evidence="3" type="primary">flgL</name>
    <name evidence="3" type="ORF">AMURIS_00254</name>
</gene>
<feature type="coiled-coil region" evidence="1">
    <location>
        <begin position="551"/>
        <end position="578"/>
    </location>
</feature>
<dbReference type="EMBL" id="OFSM01000001">
    <property type="protein sequence ID" value="SOY27550.1"/>
    <property type="molecule type" value="Genomic_DNA"/>
</dbReference>
<dbReference type="GO" id="GO:0009288">
    <property type="term" value="C:bacterial-type flagellum"/>
    <property type="evidence" value="ECO:0007669"/>
    <property type="project" value="InterPro"/>
</dbReference>
<dbReference type="AlphaFoldDB" id="A0A2K4ZAS5"/>
<keyword evidence="3" id="KW-0966">Cell projection</keyword>
<dbReference type="InterPro" id="IPR001492">
    <property type="entry name" value="Flagellin"/>
</dbReference>
<organism evidence="3 4">
    <name type="scientific">Acetatifactor muris</name>
    <dbReference type="NCBI Taxonomy" id="879566"/>
    <lineage>
        <taxon>Bacteria</taxon>
        <taxon>Bacillati</taxon>
        <taxon>Bacillota</taxon>
        <taxon>Clostridia</taxon>
        <taxon>Lachnospirales</taxon>
        <taxon>Lachnospiraceae</taxon>
        <taxon>Acetatifactor</taxon>
    </lineage>
</organism>
<dbReference type="PANTHER" id="PTHR42792:SF1">
    <property type="entry name" value="FLAGELLAR HOOK-ASSOCIATED PROTEIN 3"/>
    <property type="match status" value="1"/>
</dbReference>
<keyword evidence="3" id="KW-0282">Flagellum</keyword>
<evidence type="ECO:0000313" key="4">
    <source>
        <dbReference type="Proteomes" id="UP000236311"/>
    </source>
</evidence>
<dbReference type="Proteomes" id="UP000236311">
    <property type="component" value="Unassembled WGS sequence"/>
</dbReference>
<evidence type="ECO:0000256" key="1">
    <source>
        <dbReference type="SAM" id="Coils"/>
    </source>
</evidence>
<dbReference type="Gene3D" id="1.20.1330.10">
    <property type="entry name" value="f41 fragment of flagellin, N-terminal domain"/>
    <property type="match status" value="2"/>
</dbReference>
<dbReference type="OrthoDB" id="9758307at2"/>
<accession>A0A2K4ZAS5</accession>
<sequence length="670" mass="74276">MRITNRIMQRNNLSNINTNKIYQDKLSTQMSTQKKINRPSDDPVVAIRALRLRSNVTEITQYYSKNIPDAQSWLKVTEDAISNLAQIVTTMIARCDKGANSYLETKDRKIILEELQGLGEAVYSTGDADYAGRYVFTGYRTDTPLSFLAPKNQNYTITEQLDKNAIDSVSKVDVGNLLDINSTNYMGVNVDEDKISSVDVHRIRLAYNDCSDYGTFDDLKKAQNAMIEKNASAINQNAGLNYQVGNVDLNNLSAAEKTAIDTAVNAVIANLPAGTDQEVIDRLTNWQDNPSENLKDHFKEINDELRTANETLPDGSVMQVGITPPSAEINNDIAAIGAQVTPTADWKANQDAFAALGSPVIEFTSPGSTTFMDQKWGGLVENGGDITMMHSYETNPNPYAYAAANPDAVVYVPETGELLLGENKYAELMATKDSESTASLNEGEIRVTYEKDTWKKGDLRPEHYFYCEAEKEDGSGDSIIYNDTYLTPDAERQVIEYDVGYNQTVRINSTADECFKHGVGREVDDIVNAMQDVLDLEGIKADLENIKQNTQESDKAALDQIQKQLDAVEKALTYAKEKEQKLFEGGLTAFQKYLDDANICVTNCGSRSSKVELVKNRTQNQKTTYETLKSENEDVDITEVAIELSAADLTYDSALMAAGKVMQTTLLNFI</sequence>
<dbReference type="SUPFAM" id="SSF64518">
    <property type="entry name" value="Phase 1 flagellin"/>
    <property type="match status" value="1"/>
</dbReference>
<dbReference type="PANTHER" id="PTHR42792">
    <property type="entry name" value="FLAGELLIN"/>
    <property type="match status" value="1"/>
</dbReference>
<keyword evidence="1" id="KW-0175">Coiled coil</keyword>
<protein>
    <submittedName>
        <fullName evidence="3">Flagellar hook-associated protein 3</fullName>
    </submittedName>
</protein>
<proteinExistence type="predicted"/>
<evidence type="ECO:0000313" key="3">
    <source>
        <dbReference type="EMBL" id="SOY27550.1"/>
    </source>
</evidence>
<dbReference type="InterPro" id="IPR001029">
    <property type="entry name" value="Flagellin_N"/>
</dbReference>